<protein>
    <submittedName>
        <fullName evidence="1">Uncharacterized protein</fullName>
    </submittedName>
</protein>
<name>A0ABQ9JD35_9CUCU</name>
<sequence>MSVNFGNVAAPYLKIWEHRTQDVNQILYYINSQTAHGKQTYADLAFINDSNKQSHCCGVYFDKLGCAIMAPPCVAVFGSFVLQEKRLSKLNEFVRCFSFEKH</sequence>
<accession>A0ABQ9JD35</accession>
<reference evidence="1" key="1">
    <citation type="journal article" date="2023" name="Insect Mol. Biol.">
        <title>Genome sequencing provides insights into the evolution of gene families encoding plant cell wall-degrading enzymes in longhorned beetles.</title>
        <authorList>
            <person name="Shin N.R."/>
            <person name="Okamura Y."/>
            <person name="Kirsch R."/>
            <person name="Pauchet Y."/>
        </authorList>
    </citation>
    <scope>NUCLEOTIDE SEQUENCE</scope>
    <source>
        <strain evidence="1">MMC_N1</strain>
    </source>
</reference>
<proteinExistence type="predicted"/>
<keyword evidence="2" id="KW-1185">Reference proteome</keyword>
<evidence type="ECO:0000313" key="2">
    <source>
        <dbReference type="Proteomes" id="UP001162164"/>
    </source>
</evidence>
<evidence type="ECO:0000313" key="1">
    <source>
        <dbReference type="EMBL" id="KAJ8975870.1"/>
    </source>
</evidence>
<dbReference type="Proteomes" id="UP001162164">
    <property type="component" value="Unassembled WGS sequence"/>
</dbReference>
<organism evidence="1 2">
    <name type="scientific">Molorchus minor</name>
    <dbReference type="NCBI Taxonomy" id="1323400"/>
    <lineage>
        <taxon>Eukaryota</taxon>
        <taxon>Metazoa</taxon>
        <taxon>Ecdysozoa</taxon>
        <taxon>Arthropoda</taxon>
        <taxon>Hexapoda</taxon>
        <taxon>Insecta</taxon>
        <taxon>Pterygota</taxon>
        <taxon>Neoptera</taxon>
        <taxon>Endopterygota</taxon>
        <taxon>Coleoptera</taxon>
        <taxon>Polyphaga</taxon>
        <taxon>Cucujiformia</taxon>
        <taxon>Chrysomeloidea</taxon>
        <taxon>Cerambycidae</taxon>
        <taxon>Lamiinae</taxon>
        <taxon>Monochamini</taxon>
        <taxon>Molorchus</taxon>
    </lineage>
</organism>
<gene>
    <name evidence="1" type="ORF">NQ317_015203</name>
</gene>
<dbReference type="EMBL" id="JAPWTJ010000752">
    <property type="protein sequence ID" value="KAJ8975870.1"/>
    <property type="molecule type" value="Genomic_DNA"/>
</dbReference>
<comment type="caution">
    <text evidence="1">The sequence shown here is derived from an EMBL/GenBank/DDBJ whole genome shotgun (WGS) entry which is preliminary data.</text>
</comment>